<evidence type="ECO:0000313" key="2">
    <source>
        <dbReference type="Proteomes" id="UP001500618"/>
    </source>
</evidence>
<sequence length="212" mass="22698">MLDRRWIAGCAVVAMTAAAVHGCQRDGQESSGGWKVTTYYTAVESLHQDDPRQVTGCPKLECDNGHDDLGSYPADFVQAVQDEGAGRITTGPHAGRYLNWSSGSGYWLDTAARDTHGRPLRPFVTAAADGFPDGTPIRLAGCGRQEDGTTVPATICRRLSLARWKILDAFTPGLGGKRHVDLYLGEETGPDFTSAPIYTTLVDADVRTGAGK</sequence>
<reference evidence="1 2" key="1">
    <citation type="journal article" date="2019" name="Int. J. Syst. Evol. Microbiol.">
        <title>The Global Catalogue of Microorganisms (GCM) 10K type strain sequencing project: providing services to taxonomists for standard genome sequencing and annotation.</title>
        <authorList>
            <consortium name="The Broad Institute Genomics Platform"/>
            <consortium name="The Broad Institute Genome Sequencing Center for Infectious Disease"/>
            <person name="Wu L."/>
            <person name="Ma J."/>
        </authorList>
    </citation>
    <scope>NUCLEOTIDE SEQUENCE [LARGE SCALE GENOMIC DNA]</scope>
    <source>
        <strain evidence="1 2">JCM 14718</strain>
    </source>
</reference>
<keyword evidence="2" id="KW-1185">Reference proteome</keyword>
<proteinExistence type="predicted"/>
<comment type="caution">
    <text evidence="1">The sequence shown here is derived from an EMBL/GenBank/DDBJ whole genome shotgun (WGS) entry which is preliminary data.</text>
</comment>
<dbReference type="RefSeq" id="WP_163566742.1">
    <property type="nucleotide sequence ID" value="NZ_BAAANY010000020.1"/>
</dbReference>
<organism evidence="1 2">
    <name type="scientific">Fodinicola feengrottensis</name>
    <dbReference type="NCBI Taxonomy" id="435914"/>
    <lineage>
        <taxon>Bacteria</taxon>
        <taxon>Bacillati</taxon>
        <taxon>Actinomycetota</taxon>
        <taxon>Actinomycetes</taxon>
        <taxon>Mycobacteriales</taxon>
        <taxon>Fodinicola</taxon>
    </lineage>
</organism>
<dbReference type="EMBL" id="BAAANY010000020">
    <property type="protein sequence ID" value="GAA1696886.1"/>
    <property type="molecule type" value="Genomic_DNA"/>
</dbReference>
<name>A0ABN2I189_9ACTN</name>
<protein>
    <submittedName>
        <fullName evidence="1">Uncharacterized protein</fullName>
    </submittedName>
</protein>
<dbReference type="Proteomes" id="UP001500618">
    <property type="component" value="Unassembled WGS sequence"/>
</dbReference>
<evidence type="ECO:0000313" key="1">
    <source>
        <dbReference type="EMBL" id="GAA1696886.1"/>
    </source>
</evidence>
<gene>
    <name evidence="1" type="ORF">GCM10009765_52770</name>
</gene>
<accession>A0ABN2I189</accession>